<dbReference type="PANTHER" id="PTHR30458">
    <property type="entry name" value="PHENYLACETIC ACID DEGRADATION PROTEIN PAA"/>
    <property type="match status" value="1"/>
</dbReference>
<gene>
    <name evidence="1" type="primary">paaI</name>
    <name evidence="1" type="ORF">EBO34_07510</name>
</gene>
<dbReference type="GO" id="GO:0010124">
    <property type="term" value="P:phenylacetate catabolic process"/>
    <property type="evidence" value="ECO:0007669"/>
    <property type="project" value="InterPro"/>
</dbReference>
<evidence type="ECO:0000313" key="2">
    <source>
        <dbReference type="Proteomes" id="UP000278746"/>
    </source>
</evidence>
<dbReference type="OrthoDB" id="9789947at2"/>
<dbReference type="InterPro" id="IPR007814">
    <property type="entry name" value="PaaA_PaaC"/>
</dbReference>
<name>A0A3M7TWB8_9BACI</name>
<dbReference type="PANTHER" id="PTHR30458:SF0">
    <property type="entry name" value="1,2-PHENYLACETYL-COA EPOXIDASE, SUBUNIT C"/>
    <property type="match status" value="1"/>
</dbReference>
<dbReference type="PIRSF" id="PIRSF037834">
    <property type="entry name" value="PA_CoA_Oase3"/>
    <property type="match status" value="1"/>
</dbReference>
<dbReference type="Gene3D" id="1.20.1260.10">
    <property type="match status" value="1"/>
</dbReference>
<protein>
    <submittedName>
        <fullName evidence="1">Phenylacetate-CoA oxygenase subunit PaaI</fullName>
    </submittedName>
</protein>
<dbReference type="RefSeq" id="WP_122897286.1">
    <property type="nucleotide sequence ID" value="NZ_RHIB01000001.1"/>
</dbReference>
<dbReference type="GO" id="GO:0005829">
    <property type="term" value="C:cytosol"/>
    <property type="evidence" value="ECO:0007669"/>
    <property type="project" value="TreeGrafter"/>
</dbReference>
<dbReference type="Proteomes" id="UP000278746">
    <property type="component" value="Unassembled WGS sequence"/>
</dbReference>
<dbReference type="InterPro" id="IPR012347">
    <property type="entry name" value="Ferritin-like"/>
</dbReference>
<dbReference type="InterPro" id="IPR052703">
    <property type="entry name" value="Aromatic_CoA_ox/epox"/>
</dbReference>
<evidence type="ECO:0000313" key="1">
    <source>
        <dbReference type="EMBL" id="RNA69773.1"/>
    </source>
</evidence>
<sequence length="273" mass="31815">MIFETKEELKQHTKAYEAAKALLYQLADDDFMIAYRGSEWLGLAPHIEEDVAFSSISQDTMGHAVMYYQLLEELGEGKADDISHLRNPVEYRNAIILEEKNGTGTYLEKPDYDWAFAVVRNLFYDYAKTIRLQSLKDSSYKPLAHIARRVIGEEYYHLMHWELWFKQLMQSTPEARQRMEAAIERVWDEFDGVLTLGPEGEAMNEYSLISSEQNLRDRWVEKVQHILSEVDYKIERKPGMKSGNGRMGEHTEDLNQALSILSEVYRTDPVTSW</sequence>
<accession>A0A3M7TWB8</accession>
<dbReference type="EMBL" id="RHIB01000001">
    <property type="protein sequence ID" value="RNA69773.1"/>
    <property type="molecule type" value="Genomic_DNA"/>
</dbReference>
<dbReference type="InterPro" id="IPR009078">
    <property type="entry name" value="Ferritin-like_SF"/>
</dbReference>
<proteinExistence type="predicted"/>
<dbReference type="InterPro" id="IPR011882">
    <property type="entry name" value="PaaC"/>
</dbReference>
<comment type="caution">
    <text evidence="1">The sequence shown here is derived from an EMBL/GenBank/DDBJ whole genome shotgun (WGS) entry which is preliminary data.</text>
</comment>
<reference evidence="1 2" key="1">
    <citation type="submission" date="2018-10" db="EMBL/GenBank/DDBJ databases">
        <title>Bacillus Keqinensis sp. nov., a moderately halophilic bacterium isolated from a saline-alkaline lake.</title>
        <authorList>
            <person name="Wang H."/>
        </authorList>
    </citation>
    <scope>NUCLEOTIDE SEQUENCE [LARGE SCALE GENOMIC DNA]</scope>
    <source>
        <strain evidence="1 2">KQ-3</strain>
    </source>
</reference>
<organism evidence="1 2">
    <name type="scientific">Alteribacter keqinensis</name>
    <dbReference type="NCBI Taxonomy" id="2483800"/>
    <lineage>
        <taxon>Bacteria</taxon>
        <taxon>Bacillati</taxon>
        <taxon>Bacillota</taxon>
        <taxon>Bacilli</taxon>
        <taxon>Bacillales</taxon>
        <taxon>Bacillaceae</taxon>
        <taxon>Alteribacter</taxon>
    </lineage>
</organism>
<dbReference type="SUPFAM" id="SSF47240">
    <property type="entry name" value="Ferritin-like"/>
    <property type="match status" value="1"/>
</dbReference>
<dbReference type="Pfam" id="PF05138">
    <property type="entry name" value="PaaA_PaaC"/>
    <property type="match status" value="1"/>
</dbReference>
<dbReference type="AlphaFoldDB" id="A0A3M7TWB8"/>
<dbReference type="NCBIfam" id="TIGR02158">
    <property type="entry name" value="PA_CoA_Oxy3"/>
    <property type="match status" value="1"/>
</dbReference>
<keyword evidence="2" id="KW-1185">Reference proteome</keyword>